<keyword evidence="6" id="KW-0862">Zinc</keyword>
<evidence type="ECO:0000259" key="10">
    <source>
        <dbReference type="Pfam" id="PF18962"/>
    </source>
</evidence>
<feature type="domain" description="Peptidase M43 pregnancy-associated plasma-A" evidence="9">
    <location>
        <begin position="253"/>
        <end position="339"/>
    </location>
</feature>
<keyword evidence="8" id="KW-1015">Disulfide bond</keyword>
<evidence type="ECO:0000256" key="1">
    <source>
        <dbReference type="ARBA" id="ARBA00008721"/>
    </source>
</evidence>
<evidence type="ECO:0000259" key="9">
    <source>
        <dbReference type="Pfam" id="PF05572"/>
    </source>
</evidence>
<evidence type="ECO:0000256" key="4">
    <source>
        <dbReference type="ARBA" id="ARBA00022729"/>
    </source>
</evidence>
<organism evidence="11 12">
    <name type="scientific">Chryseolinea lacunae</name>
    <dbReference type="NCBI Taxonomy" id="2801331"/>
    <lineage>
        <taxon>Bacteria</taxon>
        <taxon>Pseudomonadati</taxon>
        <taxon>Bacteroidota</taxon>
        <taxon>Cytophagia</taxon>
        <taxon>Cytophagales</taxon>
        <taxon>Fulvivirgaceae</taxon>
        <taxon>Chryseolinea</taxon>
    </lineage>
</organism>
<evidence type="ECO:0000313" key="11">
    <source>
        <dbReference type="EMBL" id="MBL0743767.1"/>
    </source>
</evidence>
<keyword evidence="5" id="KW-0378">Hydrolase</keyword>
<evidence type="ECO:0000256" key="6">
    <source>
        <dbReference type="ARBA" id="ARBA00022833"/>
    </source>
</evidence>
<dbReference type="Pfam" id="PF18962">
    <property type="entry name" value="Por_Secre_tail"/>
    <property type="match status" value="1"/>
</dbReference>
<evidence type="ECO:0000256" key="8">
    <source>
        <dbReference type="ARBA" id="ARBA00023157"/>
    </source>
</evidence>
<comment type="caution">
    <text evidence="11">The sequence shown here is derived from an EMBL/GenBank/DDBJ whole genome shotgun (WGS) entry which is preliminary data.</text>
</comment>
<proteinExistence type="inferred from homology"/>
<dbReference type="InterPro" id="IPR008754">
    <property type="entry name" value="Peptidase_M43"/>
</dbReference>
<sequence length="1011" mass="109871">MINAAGFNLEFVRIHTFFRKLSFAILFLATAWPAFSQERCGTVEYTSQLLKNNVQVEDQGHFEKWLQQKIKTRAQATNTQRTQSAPYQIPVVVHVVHFGEALGVGRNIPDEQIISQISVLNQDYKRLNGDAGNTPAEFQPVAGSLDIEFVLARQDPEGLATNGIVRVKGSKTSWSINDNYELKALSYWPAEDYLNIWVCDLTSLLGYAQFPISNLAGLENSSSNRLTDGVVIAFDAFGSTDDGNFSLLANFAKGRSATHEIGHFFGLRHIWGDDESSCSGTDYVDDTPNQSGSSTGCPVQPLVTCTVHAMFQNYMDYSYDNCMNLFTAGQVDRMINVIENSPRRLSLLTSHGLNNPAPVANDLGIKTVVSPREGECSTPVLPTLEIRNYGSNNIASARIQLKKNGVPIETKDFTFVPALSPLQTTTVSFSSIIFPGGTSTVAFEVLLTNSTTDGLSTNNTEQQSVAVPNSINIPFLENFNALPSTWAIDNPDQKVTWTLATTPVNGTNKAMVMQFFNYEDNLGEIDLLVTPTFDLSTAPAALLKFDVAYARFQTNNDGLKVVLLNNCNTDVTQGIVLYDKAGSTLATVASATTEFTPSSPEQWRTEQIDLSGYIGQKNLQIAFVGVNDWGNNLYLDNVSLTTTPIYDVALEDVLAPEPVTCQEQTSPVLRVKNSGTLITSLTVNTTLNGTTYTQTINGLSITGGSRQNIPLTAVPLIAGENSITFQLSGPNGQADFTPDDNSKIVKTILNASKDAIPLRENFQNAYQPQWTVANPTGEMLWRPVDISGNKAIFFNAFDNTVASDEAWLVSPTLDFSGATEASLSFDVSYSFRSGKNDVLKVLASKDCGNSFSDTLYVSSGTVLASGRTSTNSWRPAAAADWTNHNLVLSTLAGLTDVRIAFVATNANGNNIYLDNVEFFETETHVASADPFSVYPNPAKGGDANITFNIVDKGPVELEVVDSMGKTLLSENLSGILNQTFALSLATAADGVYVIRVKTSSETHFKKLIVIH</sequence>
<keyword evidence="12" id="KW-1185">Reference proteome</keyword>
<dbReference type="CDD" id="cd04275">
    <property type="entry name" value="ZnMc_pappalysin_like"/>
    <property type="match status" value="1"/>
</dbReference>
<dbReference type="PANTHER" id="PTHR47466">
    <property type="match status" value="1"/>
</dbReference>
<dbReference type="Proteomes" id="UP000613030">
    <property type="component" value="Unassembled WGS sequence"/>
</dbReference>
<dbReference type="SUPFAM" id="SSF55486">
    <property type="entry name" value="Metalloproteases ('zincins'), catalytic domain"/>
    <property type="match status" value="1"/>
</dbReference>
<keyword evidence="2" id="KW-0645">Protease</keyword>
<dbReference type="RefSeq" id="WP_202013215.1">
    <property type="nucleotide sequence ID" value="NZ_JAERRB010000008.1"/>
</dbReference>
<dbReference type="EMBL" id="JAERRB010000008">
    <property type="protein sequence ID" value="MBL0743767.1"/>
    <property type="molecule type" value="Genomic_DNA"/>
</dbReference>
<keyword evidence="4" id="KW-0732">Signal</keyword>
<dbReference type="Pfam" id="PF05572">
    <property type="entry name" value="Peptidase_M43"/>
    <property type="match status" value="1"/>
</dbReference>
<dbReference type="InterPro" id="IPR024079">
    <property type="entry name" value="MetalloPept_cat_dom_sf"/>
</dbReference>
<comment type="similarity">
    <text evidence="1">Belongs to the peptidase M43B family.</text>
</comment>
<dbReference type="PANTHER" id="PTHR47466:SF1">
    <property type="entry name" value="METALLOPROTEASE MEP1 (AFU_ORTHOLOGUE AFUA_1G07730)-RELATED"/>
    <property type="match status" value="1"/>
</dbReference>
<dbReference type="Gene3D" id="2.60.120.200">
    <property type="match status" value="2"/>
</dbReference>
<reference evidence="11 12" key="1">
    <citation type="submission" date="2021-01" db="EMBL/GenBank/DDBJ databases">
        <title>Chryseolinea sp. Jin1 Genome sequencing and assembly.</title>
        <authorList>
            <person name="Kim I."/>
        </authorList>
    </citation>
    <scope>NUCLEOTIDE SEQUENCE [LARGE SCALE GENOMIC DNA]</scope>
    <source>
        <strain evidence="11 12">Jin1</strain>
    </source>
</reference>
<keyword evidence="7" id="KW-0482">Metalloprotease</keyword>
<evidence type="ECO:0000256" key="2">
    <source>
        <dbReference type="ARBA" id="ARBA00022670"/>
    </source>
</evidence>
<evidence type="ECO:0000313" key="12">
    <source>
        <dbReference type="Proteomes" id="UP000613030"/>
    </source>
</evidence>
<accession>A0ABS1KYI9</accession>
<dbReference type="Gene3D" id="3.40.390.10">
    <property type="entry name" value="Collagenase (Catalytic Domain)"/>
    <property type="match status" value="1"/>
</dbReference>
<evidence type="ECO:0000256" key="7">
    <source>
        <dbReference type="ARBA" id="ARBA00023049"/>
    </source>
</evidence>
<evidence type="ECO:0000256" key="3">
    <source>
        <dbReference type="ARBA" id="ARBA00022723"/>
    </source>
</evidence>
<feature type="domain" description="Secretion system C-terminal sorting" evidence="10">
    <location>
        <begin position="933"/>
        <end position="1009"/>
    </location>
</feature>
<dbReference type="NCBIfam" id="TIGR04183">
    <property type="entry name" value="Por_Secre_tail"/>
    <property type="match status" value="1"/>
</dbReference>
<name>A0ABS1KYI9_9BACT</name>
<protein>
    <submittedName>
        <fullName evidence="11">Choice-of-anchor J domain-containing protein</fullName>
    </submittedName>
</protein>
<dbReference type="Gene3D" id="2.60.40.10">
    <property type="entry name" value="Immunoglobulins"/>
    <property type="match status" value="1"/>
</dbReference>
<dbReference type="NCBIfam" id="NF038128">
    <property type="entry name" value="choice_anch_J"/>
    <property type="match status" value="2"/>
</dbReference>
<keyword evidence="3" id="KW-0479">Metal-binding</keyword>
<dbReference type="InterPro" id="IPR026444">
    <property type="entry name" value="Secre_tail"/>
</dbReference>
<dbReference type="InterPro" id="IPR013783">
    <property type="entry name" value="Ig-like_fold"/>
</dbReference>
<evidence type="ECO:0000256" key="5">
    <source>
        <dbReference type="ARBA" id="ARBA00022801"/>
    </source>
</evidence>
<gene>
    <name evidence="11" type="ORF">JI741_21230</name>
</gene>